<name>A0ABP9S1B0_9ACTN</name>
<reference evidence="8" key="1">
    <citation type="journal article" date="2019" name="Int. J. Syst. Evol. Microbiol.">
        <title>The Global Catalogue of Microorganisms (GCM) 10K type strain sequencing project: providing services to taxonomists for standard genome sequencing and annotation.</title>
        <authorList>
            <consortium name="The Broad Institute Genomics Platform"/>
            <consortium name="The Broad Institute Genome Sequencing Center for Infectious Disease"/>
            <person name="Wu L."/>
            <person name="Ma J."/>
        </authorList>
    </citation>
    <scope>NUCLEOTIDE SEQUENCE [LARGE SCALE GENOMIC DNA]</scope>
    <source>
        <strain evidence="8">JCM 18304</strain>
    </source>
</reference>
<feature type="domain" description="FtsK" evidence="6">
    <location>
        <begin position="970"/>
        <end position="1142"/>
    </location>
</feature>
<dbReference type="Gene3D" id="3.40.50.300">
    <property type="entry name" value="P-loop containing nucleotide triphosphate hydrolases"/>
    <property type="match status" value="3"/>
</dbReference>
<sequence length="1441" mass="150927">MRFVYRVGGTGHELELRLGRPDSTVGDLARALGAPDGVLIDGRGFPPETGLAESGLVMGCEVTPAAGAQTVPLRPIALLRVVGGLCAGVSLPLQAGRIVVGRGPEANLSLDAVDVSRAHCAVDVSPDGIVTLTDLRSLNGTDVNGVRLTGPVRVGPDDLICVAGQVLLRVLPPDRTGPVQHVNPVREARPGGTLPFNRAPRVASPAVASPVAVPEPPRGMGRTPFSVSALLGPLLLAGVMVAVMGDARYALIAALTPIVFVFEFLESRTRGRFSLRRGRRDYATRMAAARTALERLHADEIRARRRSAGDLAEAVFRATSPGLRLWERRPDAPDFLRVPVGSADLPWMPPVASDAREPDPESVAMVARVSTLPQVPVLVRVAPGGVVGLDGDRGAALAAARAMLCQAVVGSGPADVRVAIFADADRVADWDWTKWLPHGADPRSGSARFVAVGHEQSQALARALLSAAPPAAGAGAPVTLVVVDGATLLEGRPCPLRELLGGASVPCGGVVLTQRLPALCTSILSVGADGTGLLRRVTTGEEVTDILVDGIAEPDARRLARSLARFEDPELRVDGAGLPDRVNLLPLLELPEVSGAGVTHRWRDGAEALRVRAVLGVTERELFEIDLDDDGPHGLIAGTTGSGKSELLRTLIASMATHTDPEHLTLALVDYKGGGALDECARLPHVVGLVTDLDEQLGERALRCLEAEVRHREHALRDVGLGHVREYQRLRRTQRPDLEPMPRLVVIIDEFATLVKALPDFVDSLVSIAQRGRSLGMHLIMATQRPAGSVSDAIKNNVKLRIALRLESTGDSTDVIDNPAAAGIGSRQWGRGYYRLSAREVLPVQTALATAVTPLAAATAPVTLAPFRLEAPEDGAATGAPDGPTDLQRLVDAARQACELSRIAPPRRPWPEPLPPVVALERLTGEAQPGRSVARASAPNAFPGVARGLQSDAAGLPAFALADDPDRQTQYPVGWDPEAGNVLIYGVVGAGTSTALAALALSVAGAHSPAHHHLFVLDLGAGDLAPLADLAHTGAYLGAAERERQVRFIRMMRRELDARKAGGPQDAWLVLIDNLGALLADYDKDVAGMTLVEDLARVYADGPAVRIWFAATADRGGAVPSSWAALTQQKLLMRLADQNEYGAFDVPRRSVPGFVPGRAVVAATRQVVQVAFPGPDLKAAVSDVVARWPGEARTAPTVGLLPPEIGLSSLAWGAPGTGAMGAGAMGAPATGAGATGAGARTGAEPWDILIGIGDRDLAPVGLSLYPHEHALITGPPRSGRSTALCAIAHAVLAGSDPPAVVAFAPRRSPVRDLPAPVTVVTEYGQLDGALDAVPGRMLVLVDDAETVEDDLGTLDRWLSAAGAGRHLVAAGRADGIRRTYGNWTQRVRDGRCGVLLVPDHDLDGDLLGVVLPRHDRMAPLPGRGYLVANGSVDGVQLAHPG</sequence>
<dbReference type="CDD" id="cd01127">
    <property type="entry name" value="TrwB_TraG_TraD_VirD4"/>
    <property type="match status" value="1"/>
</dbReference>
<feature type="binding site" evidence="4">
    <location>
        <begin position="986"/>
        <end position="993"/>
    </location>
    <ligand>
        <name>ATP</name>
        <dbReference type="ChEBI" id="CHEBI:30616"/>
    </ligand>
</feature>
<evidence type="ECO:0000313" key="7">
    <source>
        <dbReference type="EMBL" id="GAA5190138.1"/>
    </source>
</evidence>
<dbReference type="EMBL" id="BAABJQ010000013">
    <property type="protein sequence ID" value="GAA5190138.1"/>
    <property type="molecule type" value="Genomic_DNA"/>
</dbReference>
<dbReference type="Pfam" id="PF00498">
    <property type="entry name" value="FHA"/>
    <property type="match status" value="1"/>
</dbReference>
<proteinExistence type="predicted"/>
<comment type="caution">
    <text evidence="7">The sequence shown here is derived from an EMBL/GenBank/DDBJ whole genome shotgun (WGS) entry which is preliminary data.</text>
</comment>
<dbReference type="SUPFAM" id="SSF49879">
    <property type="entry name" value="SMAD/FHA domain"/>
    <property type="match status" value="1"/>
</dbReference>
<dbReference type="InterPro" id="IPR000253">
    <property type="entry name" value="FHA_dom"/>
</dbReference>
<dbReference type="InterPro" id="IPR003593">
    <property type="entry name" value="AAA+_ATPase"/>
</dbReference>
<dbReference type="SMART" id="SM00240">
    <property type="entry name" value="FHA"/>
    <property type="match status" value="1"/>
</dbReference>
<feature type="domain" description="FtsK" evidence="6">
    <location>
        <begin position="620"/>
        <end position="813"/>
    </location>
</feature>
<evidence type="ECO:0000256" key="1">
    <source>
        <dbReference type="ARBA" id="ARBA00022553"/>
    </source>
</evidence>
<evidence type="ECO:0000259" key="5">
    <source>
        <dbReference type="PROSITE" id="PS50006"/>
    </source>
</evidence>
<dbReference type="InterPro" id="IPR008984">
    <property type="entry name" value="SMAD_FHA_dom_sf"/>
</dbReference>
<evidence type="ECO:0000259" key="6">
    <source>
        <dbReference type="PROSITE" id="PS50901"/>
    </source>
</evidence>
<dbReference type="PANTHER" id="PTHR22683:SF1">
    <property type="entry name" value="TYPE VII SECRETION SYSTEM PROTEIN ESSC"/>
    <property type="match status" value="1"/>
</dbReference>
<dbReference type="Pfam" id="PF01580">
    <property type="entry name" value="FtsK_SpoIIIE"/>
    <property type="match status" value="2"/>
</dbReference>
<evidence type="ECO:0000256" key="4">
    <source>
        <dbReference type="PROSITE-ProRule" id="PRU00289"/>
    </source>
</evidence>
<keyword evidence="3 4" id="KW-0067">ATP-binding</keyword>
<dbReference type="PROSITE" id="PS50006">
    <property type="entry name" value="FHA_DOMAIN"/>
    <property type="match status" value="1"/>
</dbReference>
<dbReference type="Gene3D" id="2.60.200.20">
    <property type="match status" value="1"/>
</dbReference>
<evidence type="ECO:0000256" key="3">
    <source>
        <dbReference type="ARBA" id="ARBA00022840"/>
    </source>
</evidence>
<keyword evidence="2 4" id="KW-0547">Nucleotide-binding</keyword>
<evidence type="ECO:0000256" key="2">
    <source>
        <dbReference type="ARBA" id="ARBA00022741"/>
    </source>
</evidence>
<dbReference type="CDD" id="cd00060">
    <property type="entry name" value="FHA"/>
    <property type="match status" value="1"/>
</dbReference>
<feature type="binding site" evidence="4">
    <location>
        <begin position="638"/>
        <end position="645"/>
    </location>
    <ligand>
        <name>ATP</name>
        <dbReference type="ChEBI" id="CHEBI:30616"/>
    </ligand>
</feature>
<protein>
    <submittedName>
        <fullName evidence="7">FtsK/SpoIIIE domain-containing protein</fullName>
    </submittedName>
</protein>
<dbReference type="InterPro" id="IPR027417">
    <property type="entry name" value="P-loop_NTPase"/>
</dbReference>
<gene>
    <name evidence="7" type="ORF">GCM10023322_44550</name>
</gene>
<dbReference type="Proteomes" id="UP001501570">
    <property type="component" value="Unassembled WGS sequence"/>
</dbReference>
<keyword evidence="1" id="KW-0597">Phosphoprotein</keyword>
<keyword evidence="8" id="KW-1185">Reference proteome</keyword>
<evidence type="ECO:0000313" key="8">
    <source>
        <dbReference type="Proteomes" id="UP001501570"/>
    </source>
</evidence>
<dbReference type="InterPro" id="IPR050206">
    <property type="entry name" value="FtsK/SpoIIIE/SftA"/>
</dbReference>
<dbReference type="RefSeq" id="WP_345632452.1">
    <property type="nucleotide sequence ID" value="NZ_BAABJQ010000013.1"/>
</dbReference>
<dbReference type="PROSITE" id="PS50901">
    <property type="entry name" value="FTSK"/>
    <property type="match status" value="2"/>
</dbReference>
<accession>A0ABP9S1B0</accession>
<organism evidence="7 8">
    <name type="scientific">Rugosimonospora acidiphila</name>
    <dbReference type="NCBI Taxonomy" id="556531"/>
    <lineage>
        <taxon>Bacteria</taxon>
        <taxon>Bacillati</taxon>
        <taxon>Actinomycetota</taxon>
        <taxon>Actinomycetes</taxon>
        <taxon>Micromonosporales</taxon>
        <taxon>Micromonosporaceae</taxon>
        <taxon>Rugosimonospora</taxon>
    </lineage>
</organism>
<dbReference type="PANTHER" id="PTHR22683">
    <property type="entry name" value="SPORULATION PROTEIN RELATED"/>
    <property type="match status" value="1"/>
</dbReference>
<dbReference type="SUPFAM" id="SSF52540">
    <property type="entry name" value="P-loop containing nucleoside triphosphate hydrolases"/>
    <property type="match status" value="3"/>
</dbReference>
<dbReference type="SMART" id="SM00382">
    <property type="entry name" value="AAA"/>
    <property type="match status" value="3"/>
</dbReference>
<feature type="domain" description="FHA" evidence="5">
    <location>
        <begin position="98"/>
        <end position="148"/>
    </location>
</feature>
<dbReference type="InterPro" id="IPR002543">
    <property type="entry name" value="FtsK_dom"/>
</dbReference>